<organism evidence="3 4">
    <name type="scientific">Nocardia amikacinitolerans</name>
    <dbReference type="NCBI Taxonomy" id="756689"/>
    <lineage>
        <taxon>Bacteria</taxon>
        <taxon>Bacillati</taxon>
        <taxon>Actinomycetota</taxon>
        <taxon>Actinomycetes</taxon>
        <taxon>Mycobacteriales</taxon>
        <taxon>Nocardiaceae</taxon>
        <taxon>Nocardia</taxon>
    </lineage>
</organism>
<dbReference type="EMBL" id="OBEG01000004">
    <property type="protein sequence ID" value="SNY87647.1"/>
    <property type="molecule type" value="Genomic_DNA"/>
</dbReference>
<dbReference type="Proteomes" id="UP000219565">
    <property type="component" value="Unassembled WGS sequence"/>
</dbReference>
<keyword evidence="4" id="KW-1185">Reference proteome</keyword>
<keyword evidence="1" id="KW-0802">TPR repeat</keyword>
<dbReference type="AlphaFoldDB" id="A0A285LU52"/>
<reference evidence="3 4" key="1">
    <citation type="submission" date="2017-09" db="EMBL/GenBank/DDBJ databases">
        <authorList>
            <person name="Ehlers B."/>
            <person name="Leendertz F.H."/>
        </authorList>
    </citation>
    <scope>NUCLEOTIDE SEQUENCE [LARGE SCALE GENOMIC DNA]</scope>
    <source>
        <strain evidence="3 4">DSM 45537</strain>
    </source>
</reference>
<feature type="repeat" description="TPR" evidence="1">
    <location>
        <begin position="333"/>
        <end position="366"/>
    </location>
</feature>
<dbReference type="PROSITE" id="PS50943">
    <property type="entry name" value="HTH_CROC1"/>
    <property type="match status" value="1"/>
</dbReference>
<name>A0A285LU52_9NOCA</name>
<dbReference type="STRING" id="1379680.GCA_001612615_03888"/>
<dbReference type="InterPro" id="IPR019734">
    <property type="entry name" value="TPR_rpt"/>
</dbReference>
<protein>
    <recommendedName>
        <fullName evidence="2">HTH cro/C1-type domain-containing protein</fullName>
    </recommendedName>
</protein>
<dbReference type="CDD" id="cd00093">
    <property type="entry name" value="HTH_XRE"/>
    <property type="match status" value="1"/>
</dbReference>
<dbReference type="SUPFAM" id="SSF47413">
    <property type="entry name" value="lambda repressor-like DNA-binding domains"/>
    <property type="match status" value="1"/>
</dbReference>
<feature type="domain" description="HTH cro/C1-type" evidence="2">
    <location>
        <begin position="11"/>
        <end position="41"/>
    </location>
</feature>
<evidence type="ECO:0000313" key="4">
    <source>
        <dbReference type="Proteomes" id="UP000219565"/>
    </source>
</evidence>
<dbReference type="GO" id="GO:0003677">
    <property type="term" value="F:DNA binding"/>
    <property type="evidence" value="ECO:0007669"/>
    <property type="project" value="InterPro"/>
</dbReference>
<proteinExistence type="predicted"/>
<evidence type="ECO:0000259" key="2">
    <source>
        <dbReference type="PROSITE" id="PS50943"/>
    </source>
</evidence>
<accession>A0A285LU52</accession>
<dbReference type="InterPro" id="IPR010982">
    <property type="entry name" value="Lambda_DNA-bd_dom_sf"/>
</dbReference>
<dbReference type="PROSITE" id="PS50005">
    <property type="entry name" value="TPR"/>
    <property type="match status" value="1"/>
</dbReference>
<dbReference type="Gene3D" id="1.10.260.40">
    <property type="entry name" value="lambda repressor-like DNA-binding domains"/>
    <property type="match status" value="1"/>
</dbReference>
<sequence>MIRHWSGRETRALRDAKRMSIREFAAHLGVHERLVSKWEAGGSRVHPRPVNQAALDTSLARSDEVVRARFAALIGESPVDGSAAGFDVRSAAGARTSYSSDADLLALIDAGAMRGDALAAISERDLIMAAAHEASEHAGRAESTNVGASTLEQLDADVTRIANEYVHIPPVPMMVEMLRVRRRVYRLLEGHQRPADTSHLYLLAGTLSGLLANASTDLGYYDAAGEQARAAWAYAELCGHNGLRAWTRGMHALIEYWSERPRRAVLLAQSGQDFADSATAKVRLLNIEARIWSKIGSAADTDRCIRAADEAREVAATDDLHDEIGGVFGFPDAKAQYYAGATYIHLGQAEPALTATERAIDLYSNGPSEKRSYGAEALARVDSAAAHLINGSLDGAAEALHPVLGLAEDKRIAQLEERLTGVRRRIAQPAFRDATEARHLDERIEEFCGSTAAKGIPPGNPAT</sequence>
<evidence type="ECO:0000313" key="3">
    <source>
        <dbReference type="EMBL" id="SNY87647.1"/>
    </source>
</evidence>
<gene>
    <name evidence="3" type="ORF">SAMN04244553_4596</name>
</gene>
<evidence type="ECO:0000256" key="1">
    <source>
        <dbReference type="PROSITE-ProRule" id="PRU00339"/>
    </source>
</evidence>
<dbReference type="InterPro" id="IPR001387">
    <property type="entry name" value="Cro/C1-type_HTH"/>
</dbReference>